<accession>A0A927M754</accession>
<dbReference type="AlphaFoldDB" id="A0A927M754"/>
<feature type="domain" description="Transcription regulator PadR C-terminal" evidence="1">
    <location>
        <begin position="24"/>
        <end position="99"/>
    </location>
</feature>
<reference evidence="2" key="1">
    <citation type="submission" date="2020-10" db="EMBL/GenBank/DDBJ databases">
        <title>Sequencing the genomes of 1000 actinobacteria strains.</title>
        <authorList>
            <person name="Klenk H.-P."/>
        </authorList>
    </citation>
    <scope>NUCLEOTIDE SEQUENCE</scope>
    <source>
        <strain evidence="2">DSM 46832</strain>
    </source>
</reference>
<keyword evidence="3" id="KW-1185">Reference proteome</keyword>
<dbReference type="EMBL" id="JADBEB010000001">
    <property type="protein sequence ID" value="MBE1488262.1"/>
    <property type="molecule type" value="Genomic_DNA"/>
</dbReference>
<evidence type="ECO:0000259" key="1">
    <source>
        <dbReference type="Pfam" id="PF10400"/>
    </source>
</evidence>
<dbReference type="Pfam" id="PF10400">
    <property type="entry name" value="Vir_act_alpha_C"/>
    <property type="match status" value="1"/>
</dbReference>
<name>A0A927M754_9ACTN</name>
<protein>
    <recommendedName>
        <fullName evidence="1">Transcription regulator PadR C-terminal domain-containing protein</fullName>
    </recommendedName>
</protein>
<dbReference type="RefSeq" id="WP_225945595.1">
    <property type="nucleotide sequence ID" value="NZ_JADBEB010000001.1"/>
</dbReference>
<dbReference type="Proteomes" id="UP000649753">
    <property type="component" value="Unassembled WGS sequence"/>
</dbReference>
<comment type="caution">
    <text evidence="2">The sequence shown here is derived from an EMBL/GenBank/DDBJ whole genome shotgun (WGS) entry which is preliminary data.</text>
</comment>
<gene>
    <name evidence="2" type="ORF">H4W31_003900</name>
</gene>
<evidence type="ECO:0000313" key="2">
    <source>
        <dbReference type="EMBL" id="MBE1488262.1"/>
    </source>
</evidence>
<proteinExistence type="predicted"/>
<sequence>MPAAGAHELDRWLRTPPDAGFPPRDELVIKVQVALRMPSVDVAELLQLHRRHMVPAMQRYTHLKADAPAGEVGLGLVIDAELFRLEAVVRRLDAAEARLRGQLGCLWLEYGRCRAG</sequence>
<evidence type="ECO:0000313" key="3">
    <source>
        <dbReference type="Proteomes" id="UP000649753"/>
    </source>
</evidence>
<dbReference type="InterPro" id="IPR018309">
    <property type="entry name" value="Tscrpt_reg_PadR_C"/>
</dbReference>
<organism evidence="2 3">
    <name type="scientific">Plantactinospora soyae</name>
    <dbReference type="NCBI Taxonomy" id="1544732"/>
    <lineage>
        <taxon>Bacteria</taxon>
        <taxon>Bacillati</taxon>
        <taxon>Actinomycetota</taxon>
        <taxon>Actinomycetes</taxon>
        <taxon>Micromonosporales</taxon>
        <taxon>Micromonosporaceae</taxon>
        <taxon>Plantactinospora</taxon>
    </lineage>
</organism>